<evidence type="ECO:0000313" key="4">
    <source>
        <dbReference type="Proteomes" id="UP001642900"/>
    </source>
</evidence>
<comment type="caution">
    <text evidence="3">The sequence shown here is derived from an EMBL/GenBank/DDBJ whole genome shotgun (WGS) entry which is preliminary data.</text>
</comment>
<dbReference type="Gene3D" id="3.40.190.10">
    <property type="entry name" value="Periplasmic binding protein-like II"/>
    <property type="match status" value="1"/>
</dbReference>
<dbReference type="CDD" id="cd07012">
    <property type="entry name" value="PBP2_Bug_TTT"/>
    <property type="match status" value="1"/>
</dbReference>
<evidence type="ECO:0000256" key="2">
    <source>
        <dbReference type="SAM" id="SignalP"/>
    </source>
</evidence>
<dbReference type="RefSeq" id="WP_165029344.1">
    <property type="nucleotide sequence ID" value="NZ_JAAKZF010000021.1"/>
</dbReference>
<keyword evidence="2" id="KW-0732">Signal</keyword>
<keyword evidence="4" id="KW-1185">Reference proteome</keyword>
<sequence length="333" mass="34659">MLKRTVLAAFVAAFPLAASAQDYPWKPDRPITVIVPWAAGGSTDQVVRVTAGEIEKELGQKVVVVNTPGASGSIGTKAVIDAPKDGYTWGSGAAKDLGTYVVSGLADTKVEDWQLYLSVINVSVLSVNPDSPYQTAAELVAAMNEKPGAVSVATAGINSSGHAAVEALTQALGLTYKHVSYDGGAPAVNATVAGETEVTTQLAVEQAAMLRAKRLRPLAVLSDKPLELDGFGTIPPITEAVAGFTPTDNYFGIFVPKGVPAEVTQTLDMVWENVISKSEAIKAYATKNGAIFAAPYGEKAMEAVMPAIRVTAWQLHAAGKSKVAPDTVGIPKP</sequence>
<proteinExistence type="inferred from homology"/>
<evidence type="ECO:0000256" key="1">
    <source>
        <dbReference type="ARBA" id="ARBA00006987"/>
    </source>
</evidence>
<dbReference type="AlphaFoldDB" id="A0A6G4WDL6"/>
<dbReference type="EMBL" id="JAAKZF010000021">
    <property type="protein sequence ID" value="NGO52699.1"/>
    <property type="molecule type" value="Genomic_DNA"/>
</dbReference>
<organism evidence="3 4">
    <name type="scientific">Allomesorhizobium camelthorni</name>
    <dbReference type="NCBI Taxonomy" id="475069"/>
    <lineage>
        <taxon>Bacteria</taxon>
        <taxon>Pseudomonadati</taxon>
        <taxon>Pseudomonadota</taxon>
        <taxon>Alphaproteobacteria</taxon>
        <taxon>Hyphomicrobiales</taxon>
        <taxon>Phyllobacteriaceae</taxon>
        <taxon>Allomesorhizobium</taxon>
    </lineage>
</organism>
<dbReference type="PANTHER" id="PTHR42928:SF5">
    <property type="entry name" value="BLR1237 PROTEIN"/>
    <property type="match status" value="1"/>
</dbReference>
<dbReference type="Gene3D" id="3.40.190.150">
    <property type="entry name" value="Bordetella uptake gene, domain 1"/>
    <property type="match status" value="1"/>
</dbReference>
<feature type="signal peptide" evidence="2">
    <location>
        <begin position="1"/>
        <end position="20"/>
    </location>
</feature>
<protein>
    <submittedName>
        <fullName evidence="3">Tripartite tricarboxylate transporter substrate binding protein</fullName>
    </submittedName>
</protein>
<comment type="similarity">
    <text evidence="1">Belongs to the UPF0065 (bug) family.</text>
</comment>
<dbReference type="Proteomes" id="UP001642900">
    <property type="component" value="Unassembled WGS sequence"/>
</dbReference>
<gene>
    <name evidence="3" type="ORF">G6N73_16190</name>
</gene>
<name>A0A6G4WDL6_9HYPH</name>
<dbReference type="InterPro" id="IPR042100">
    <property type="entry name" value="Bug_dom1"/>
</dbReference>
<dbReference type="SUPFAM" id="SSF53850">
    <property type="entry name" value="Periplasmic binding protein-like II"/>
    <property type="match status" value="1"/>
</dbReference>
<reference evidence="3 4" key="1">
    <citation type="submission" date="2020-02" db="EMBL/GenBank/DDBJ databases">
        <title>Genome sequence of strain CCNWXJ40-4.</title>
        <authorList>
            <person name="Gao J."/>
            <person name="Sun J."/>
        </authorList>
    </citation>
    <scope>NUCLEOTIDE SEQUENCE [LARGE SCALE GENOMIC DNA]</scope>
    <source>
        <strain evidence="3 4">CCNWXJ 40-4</strain>
    </source>
</reference>
<evidence type="ECO:0000313" key="3">
    <source>
        <dbReference type="EMBL" id="NGO52699.1"/>
    </source>
</evidence>
<dbReference type="PANTHER" id="PTHR42928">
    <property type="entry name" value="TRICARBOXYLATE-BINDING PROTEIN"/>
    <property type="match status" value="1"/>
</dbReference>
<feature type="chain" id="PRO_5026166587" evidence="2">
    <location>
        <begin position="21"/>
        <end position="333"/>
    </location>
</feature>
<accession>A0A6G4WDL6</accession>
<dbReference type="PIRSF" id="PIRSF017082">
    <property type="entry name" value="YflP"/>
    <property type="match status" value="1"/>
</dbReference>
<dbReference type="InterPro" id="IPR005064">
    <property type="entry name" value="BUG"/>
</dbReference>
<dbReference type="Pfam" id="PF03401">
    <property type="entry name" value="TctC"/>
    <property type="match status" value="1"/>
</dbReference>